<evidence type="ECO:0000256" key="1">
    <source>
        <dbReference type="HAMAP-Rule" id="MF_01411"/>
    </source>
</evidence>
<evidence type="ECO:0000259" key="2">
    <source>
        <dbReference type="Pfam" id="PF04453"/>
    </source>
</evidence>
<comment type="subcellular location">
    <subcellularLocation>
        <location evidence="1">Cell outer membrane</location>
    </subcellularLocation>
</comment>
<proteinExistence type="inferred from homology"/>
<reference evidence="3 4" key="1">
    <citation type="submission" date="2016-10" db="EMBL/GenBank/DDBJ databases">
        <authorList>
            <person name="de Groot N.N."/>
        </authorList>
    </citation>
    <scope>NUCLEOTIDE SEQUENCE [LARGE SCALE GENOMIC DNA]</scope>
    <source>
        <strain evidence="3 4">DSM 25294</strain>
    </source>
</reference>
<dbReference type="PANTHER" id="PTHR30189">
    <property type="entry name" value="LPS-ASSEMBLY PROTEIN"/>
    <property type="match status" value="1"/>
</dbReference>
<evidence type="ECO:0000313" key="3">
    <source>
        <dbReference type="EMBL" id="SDJ44421.1"/>
    </source>
</evidence>
<dbReference type="AlphaFoldDB" id="A0A1G8TSA7"/>
<name>A0A1G8TSA7_9RHOB</name>
<dbReference type="PANTHER" id="PTHR30189:SF1">
    <property type="entry name" value="LPS-ASSEMBLY PROTEIN LPTD"/>
    <property type="match status" value="1"/>
</dbReference>
<dbReference type="GO" id="GO:0015920">
    <property type="term" value="P:lipopolysaccharide transport"/>
    <property type="evidence" value="ECO:0007669"/>
    <property type="project" value="InterPro"/>
</dbReference>
<comment type="function">
    <text evidence="1">Involved in the assembly of lipopolysaccharide (LPS) at the surface of the outer membrane.</text>
</comment>
<dbReference type="EMBL" id="FNEK01000017">
    <property type="protein sequence ID" value="SDJ44421.1"/>
    <property type="molecule type" value="Genomic_DNA"/>
</dbReference>
<evidence type="ECO:0000313" key="4">
    <source>
        <dbReference type="Proteomes" id="UP000199382"/>
    </source>
</evidence>
<gene>
    <name evidence="1" type="primary">lptD</name>
    <name evidence="3" type="ORF">SAMN04488026_101782</name>
</gene>
<dbReference type="GO" id="GO:1990351">
    <property type="term" value="C:transporter complex"/>
    <property type="evidence" value="ECO:0007669"/>
    <property type="project" value="TreeGrafter"/>
</dbReference>
<dbReference type="Pfam" id="PF04453">
    <property type="entry name" value="LptD"/>
    <property type="match status" value="1"/>
</dbReference>
<dbReference type="InterPro" id="IPR050218">
    <property type="entry name" value="LptD"/>
</dbReference>
<keyword evidence="1" id="KW-0472">Membrane</keyword>
<feature type="domain" description="LptD C-terminal" evidence="2">
    <location>
        <begin position="285"/>
        <end position="626"/>
    </location>
</feature>
<dbReference type="RefSeq" id="WP_093154975.1">
    <property type="nucleotide sequence ID" value="NZ_FNEK01000017.1"/>
</dbReference>
<sequence precursor="true">MGGWKDIRIRHLAGAALALAMLGGAGAASAQDGQALSSTLIADRVSIDANGVLVASGNVEAMQGDYHLKASRITYDPNSESLDIEGPIILQDGPNSVVLADSAQLSTDLREGLLDSARVVLDQQLQISAVELHRVSGRYNQLYNTVASSCEVCAKRPIPVWQIRSKRVVHDQEEKQIYFDHAFFEVLGVPVFYAPQLRLPDPTLERSRGFLTPSIRNTSDLGTGIKLPYFIPLGQSKDVTLTPYVSAGTGYTRTLELRYRQAFRRGYFEMNGAVSNDSLLEDELRAYVVGNGYFSLPREYFLSFDIETASDEDYLNDYDYNYGKDRLDSAVTVQRIRKDKLFKGEVIFYESLRSEDNNNYQPYRVTDINFNRRIVPAYMGGILSLGFDFHGHQRRSEEDVLGRDVGRLSGTADWKRNWIGPAGLLFGAEMGTFLDHTAVSHDSNYESSVTEFLPYGVAEMRWPLIRQGGATTHVIEPVVQLVWSRESDEDTPTDESTQLEFDSGNLYSLSRFPAPDEREEGLRANLGLSWTRSDPTGWSMRWTFGRILRSEDLGQFDGYAIFDGAESDWLGEVLFDLPNRLSVANRATFDDNFDFTRNELRLDWNRDNFDIGTSFIWLEDNITESRYYDTQEWTIEADWDVNERISTTLDWRYDMTLDRAASTEIGLEYRTECVDYDFAFERSYSDYDQTSPDTSFSFQVNLAGIGNTGKGRTRPVRLGCRG</sequence>
<accession>A0A1G8TSA7</accession>
<dbReference type="GO" id="GO:0009279">
    <property type="term" value="C:cell outer membrane"/>
    <property type="evidence" value="ECO:0007669"/>
    <property type="project" value="UniProtKB-SubCell"/>
</dbReference>
<dbReference type="InterPro" id="IPR007543">
    <property type="entry name" value="LptD_C"/>
</dbReference>
<dbReference type="OrthoDB" id="9760225at2"/>
<keyword evidence="4" id="KW-1185">Reference proteome</keyword>
<feature type="signal peptide" evidence="1">
    <location>
        <begin position="1"/>
        <end position="30"/>
    </location>
</feature>
<dbReference type="InterPro" id="IPR020889">
    <property type="entry name" value="LipoPS_assembly_LptD"/>
</dbReference>
<comment type="subunit">
    <text evidence="1">Component of the lipopolysaccharide transport and assembly complex.</text>
</comment>
<dbReference type="HAMAP" id="MF_01411">
    <property type="entry name" value="LPS_assembly_LptD"/>
    <property type="match status" value="1"/>
</dbReference>
<feature type="chain" id="PRO_5011804215" description="LPS-assembly protein LptD" evidence="1">
    <location>
        <begin position="31"/>
        <end position="722"/>
    </location>
</feature>
<comment type="caution">
    <text evidence="1">Lacks conserved residue(s) required for the propagation of feature annotation.</text>
</comment>
<keyword evidence="1" id="KW-0998">Cell outer membrane</keyword>
<protein>
    <recommendedName>
        <fullName evidence="1">LPS-assembly protein LptD</fullName>
    </recommendedName>
</protein>
<organism evidence="3 4">
    <name type="scientific">Aliiruegeria lutimaris</name>
    <dbReference type="NCBI Taxonomy" id="571298"/>
    <lineage>
        <taxon>Bacteria</taxon>
        <taxon>Pseudomonadati</taxon>
        <taxon>Pseudomonadota</taxon>
        <taxon>Alphaproteobacteria</taxon>
        <taxon>Rhodobacterales</taxon>
        <taxon>Roseobacteraceae</taxon>
        <taxon>Aliiruegeria</taxon>
    </lineage>
</organism>
<dbReference type="STRING" id="571298.SAMN04488026_101782"/>
<dbReference type="GO" id="GO:0043165">
    <property type="term" value="P:Gram-negative-bacterium-type cell outer membrane assembly"/>
    <property type="evidence" value="ECO:0007669"/>
    <property type="project" value="UniProtKB-UniRule"/>
</dbReference>
<comment type="similarity">
    <text evidence="1">Belongs to the LptD family.</text>
</comment>
<keyword evidence="1" id="KW-0732">Signal</keyword>
<dbReference type="Proteomes" id="UP000199382">
    <property type="component" value="Unassembled WGS sequence"/>
</dbReference>